<evidence type="ECO:0000313" key="2">
    <source>
        <dbReference type="Proteomes" id="UP000789366"/>
    </source>
</evidence>
<comment type="caution">
    <text evidence="1">The sequence shown here is derived from an EMBL/GenBank/DDBJ whole genome shotgun (WGS) entry which is preliminary data.</text>
</comment>
<evidence type="ECO:0000313" key="1">
    <source>
        <dbReference type="EMBL" id="CAG8707979.1"/>
    </source>
</evidence>
<reference evidence="1" key="1">
    <citation type="submission" date="2021-06" db="EMBL/GenBank/DDBJ databases">
        <authorList>
            <person name="Kallberg Y."/>
            <person name="Tangrot J."/>
            <person name="Rosling A."/>
        </authorList>
    </citation>
    <scope>NUCLEOTIDE SEQUENCE</scope>
    <source>
        <strain evidence="1">28 12/20/2015</strain>
    </source>
</reference>
<protein>
    <submittedName>
        <fullName evidence="1">6703_t:CDS:1</fullName>
    </submittedName>
</protein>
<keyword evidence="2" id="KW-1185">Reference proteome</keyword>
<gene>
    <name evidence="1" type="ORF">SPELUC_LOCUS11641</name>
</gene>
<feature type="non-terminal residue" evidence="1">
    <location>
        <position position="1"/>
    </location>
</feature>
<proteinExistence type="predicted"/>
<name>A0ACA9PMC5_9GLOM</name>
<feature type="non-terminal residue" evidence="1">
    <location>
        <position position="194"/>
    </location>
</feature>
<sequence>TNILETALKNIFNLSEYQEYQQKSIESFINRHNILMILKTEGGKTLIYAIASLLFKELTVVFTLLKSLIDDQLATFYASSEQPPELQERIFRELASGLTKKDDEIRFIFATNAFRIGINISDIRAIIYTTFPMSFDSFIQEIGCADCNDNVDVKDIKNIEISQEFDKSSSLTEIVALTNQNKHLKEKRKQLLEI</sequence>
<organism evidence="1 2">
    <name type="scientific">Cetraspora pellucida</name>
    <dbReference type="NCBI Taxonomy" id="1433469"/>
    <lineage>
        <taxon>Eukaryota</taxon>
        <taxon>Fungi</taxon>
        <taxon>Fungi incertae sedis</taxon>
        <taxon>Mucoromycota</taxon>
        <taxon>Glomeromycotina</taxon>
        <taxon>Glomeromycetes</taxon>
        <taxon>Diversisporales</taxon>
        <taxon>Gigasporaceae</taxon>
        <taxon>Cetraspora</taxon>
    </lineage>
</organism>
<dbReference type="EMBL" id="CAJVPW010025254">
    <property type="protein sequence ID" value="CAG8707979.1"/>
    <property type="molecule type" value="Genomic_DNA"/>
</dbReference>
<dbReference type="Proteomes" id="UP000789366">
    <property type="component" value="Unassembled WGS sequence"/>
</dbReference>
<accession>A0ACA9PMC5</accession>